<keyword evidence="1" id="KW-0812">Transmembrane</keyword>
<protein>
    <submittedName>
        <fullName evidence="2">Uncharacterized protein</fullName>
    </submittedName>
</protein>
<reference evidence="2 3" key="1">
    <citation type="submission" date="2012-05" db="EMBL/GenBank/DDBJ databases">
        <title>Recombination and specialization in a pathogen metapopulation.</title>
        <authorList>
            <person name="Gardiner A."/>
            <person name="Kemen E."/>
            <person name="Schultz-Larsen T."/>
            <person name="MacLean D."/>
            <person name="Van Oosterhout C."/>
            <person name="Jones J.D.G."/>
        </authorList>
    </citation>
    <scope>NUCLEOTIDE SEQUENCE [LARGE SCALE GENOMIC DNA]</scope>
    <source>
        <strain evidence="2 3">Ac Nc2</strain>
    </source>
</reference>
<proteinExistence type="predicted"/>
<dbReference type="AlphaFoldDB" id="A0A024GJ85"/>
<evidence type="ECO:0000313" key="3">
    <source>
        <dbReference type="Proteomes" id="UP000053237"/>
    </source>
</evidence>
<comment type="caution">
    <text evidence="2">The sequence shown here is derived from an EMBL/GenBank/DDBJ whole genome shotgun (WGS) entry which is preliminary data.</text>
</comment>
<gene>
    <name evidence="2" type="ORF">BN9_077960</name>
</gene>
<accession>A0A024GJ85</accession>
<name>A0A024GJ85_9STRA</name>
<keyword evidence="1" id="KW-0472">Membrane</keyword>
<sequence length="127" mass="15165">MDDATWDRTVEKFDNEFKKYTSNKSSKSARAVTLARTELRKYRTLLWKDNKLKENEIKEGRLTSERKELIEKRIVEIEAALDRFHQDVAKYNQLKAILSFIFLAGFALLGFFQPWTRWFKSDTHDEL</sequence>
<dbReference type="Proteomes" id="UP000053237">
    <property type="component" value="Unassembled WGS sequence"/>
</dbReference>
<keyword evidence="1" id="KW-1133">Transmembrane helix</keyword>
<organism evidence="2 3">
    <name type="scientific">Albugo candida</name>
    <dbReference type="NCBI Taxonomy" id="65357"/>
    <lineage>
        <taxon>Eukaryota</taxon>
        <taxon>Sar</taxon>
        <taxon>Stramenopiles</taxon>
        <taxon>Oomycota</taxon>
        <taxon>Peronosporomycetes</taxon>
        <taxon>Albuginales</taxon>
        <taxon>Albuginaceae</taxon>
        <taxon>Albugo</taxon>
    </lineage>
</organism>
<evidence type="ECO:0000256" key="1">
    <source>
        <dbReference type="SAM" id="Phobius"/>
    </source>
</evidence>
<dbReference type="EMBL" id="CAIX01000143">
    <property type="protein sequence ID" value="CCI46841.1"/>
    <property type="molecule type" value="Genomic_DNA"/>
</dbReference>
<feature type="transmembrane region" description="Helical" evidence="1">
    <location>
        <begin position="96"/>
        <end position="115"/>
    </location>
</feature>
<keyword evidence="3" id="KW-1185">Reference proteome</keyword>
<dbReference type="OrthoDB" id="106908at2759"/>
<dbReference type="InParanoid" id="A0A024GJ85"/>
<evidence type="ECO:0000313" key="2">
    <source>
        <dbReference type="EMBL" id="CCI46841.1"/>
    </source>
</evidence>